<feature type="domain" description="N6 adenine-specific DNA methyltransferase N-terminal" evidence="9">
    <location>
        <begin position="26"/>
        <end position="152"/>
    </location>
</feature>
<dbReference type="GO" id="GO:0009307">
    <property type="term" value="P:DNA restriction-modification system"/>
    <property type="evidence" value="ECO:0007669"/>
    <property type="project" value="UniProtKB-KW"/>
</dbReference>
<protein>
    <recommendedName>
        <fullName evidence="2">site-specific DNA-methyltransferase (adenine-specific)</fullName>
        <ecNumber evidence="2">2.1.1.72</ecNumber>
    </recommendedName>
</protein>
<dbReference type="Pfam" id="PF02384">
    <property type="entry name" value="N6_Mtase"/>
    <property type="match status" value="1"/>
</dbReference>
<evidence type="ECO:0000256" key="7">
    <source>
        <dbReference type="ARBA" id="ARBA00047942"/>
    </source>
</evidence>
<sequence length="507" mass="57905">MSTLFNLPDETTAQPAGERRAKVADLNAIIKRARDIMRKDSGLNGDIERIPQFSWLLFLKALDAQEEDREDFGDGTFEPLIEEPYRWRDWAGCPEKQRRTGDPLTEFVNTELLPYLARRSGSSELDVIGTIFKEVQNRMRSGYLLRSVVDTIAGIDFHAQSEVYTMAHVYESMLQELRDAAGDSGEFYTPRAVVRFMVRMAGPKPNEKVLDPACGTGGFLVETFEYLRKQYADEMSAEEADAIDTNLQGIEKKSLPYLLATMNLLLHGVNRPNLTLDNTLHHPIASHRHHRVDVVLTNPPFGGEEESRVLKNFPTEKRTNDTAWLFLQVIMERLKEGGRCAVVVPNNILFEGGVGEKVRRQMLDYFDLHTVLRLPNGVFAPYTLIPSNVLFFDRTGPTKATWFYELPLPDGRRNFTKTKPMTDAHLGDVEAWWGGPERTGRKENRYAWRVPRKDLNEQLDLDVRNPYQDEALVHREAADIIQDLIRTEEGILALLKEVQEDLRGSDQ</sequence>
<name>A0AB39M0S4_9ACTN</name>
<feature type="domain" description="DNA methylase adenine-specific" evidence="8">
    <location>
        <begin position="165"/>
        <end position="469"/>
    </location>
</feature>
<dbReference type="Gene3D" id="3.40.50.150">
    <property type="entry name" value="Vaccinia Virus protein VP39"/>
    <property type="match status" value="1"/>
</dbReference>
<evidence type="ECO:0000256" key="5">
    <source>
        <dbReference type="ARBA" id="ARBA00022691"/>
    </source>
</evidence>
<dbReference type="InterPro" id="IPR002052">
    <property type="entry name" value="DNA_methylase_N6_adenine_CS"/>
</dbReference>
<keyword evidence="3 10" id="KW-0489">Methyltransferase</keyword>
<dbReference type="EMBL" id="CP163431">
    <property type="protein sequence ID" value="XDP99436.1"/>
    <property type="molecule type" value="Genomic_DNA"/>
</dbReference>
<evidence type="ECO:0000313" key="10">
    <source>
        <dbReference type="EMBL" id="XDP99436.1"/>
    </source>
</evidence>
<evidence type="ECO:0000256" key="2">
    <source>
        <dbReference type="ARBA" id="ARBA00011900"/>
    </source>
</evidence>
<reference evidence="10" key="1">
    <citation type="submission" date="2024-07" db="EMBL/GenBank/DDBJ databases">
        <authorList>
            <person name="Yu S.T."/>
        </authorList>
    </citation>
    <scope>NUCLEOTIDE SEQUENCE</scope>
    <source>
        <strain evidence="10">R08</strain>
    </source>
</reference>
<keyword evidence="6" id="KW-0680">Restriction system</keyword>
<organism evidence="10">
    <name type="scientific">Streptomyces sp. R08</name>
    <dbReference type="NCBI Taxonomy" id="3238624"/>
    <lineage>
        <taxon>Bacteria</taxon>
        <taxon>Bacillati</taxon>
        <taxon>Actinomycetota</taxon>
        <taxon>Actinomycetes</taxon>
        <taxon>Kitasatosporales</taxon>
        <taxon>Streptomycetaceae</taxon>
        <taxon>Streptomyces</taxon>
    </lineage>
</organism>
<dbReference type="Pfam" id="PF12161">
    <property type="entry name" value="HsdM_N"/>
    <property type="match status" value="1"/>
</dbReference>
<dbReference type="Gene3D" id="1.20.1260.30">
    <property type="match status" value="1"/>
</dbReference>
<evidence type="ECO:0000259" key="9">
    <source>
        <dbReference type="Pfam" id="PF12161"/>
    </source>
</evidence>
<dbReference type="PANTHER" id="PTHR42933:SF4">
    <property type="entry name" value="TYPE I RESTRICTION ENZYME ECOKI METHYLASE SUBUNIT"/>
    <property type="match status" value="1"/>
</dbReference>
<accession>A0AB39M0S4</accession>
<dbReference type="InterPro" id="IPR038333">
    <property type="entry name" value="T1MK-like_N_sf"/>
</dbReference>
<keyword evidence="4" id="KW-0808">Transferase</keyword>
<dbReference type="InterPro" id="IPR029063">
    <property type="entry name" value="SAM-dependent_MTases_sf"/>
</dbReference>
<dbReference type="GO" id="GO:0009007">
    <property type="term" value="F:site-specific DNA-methyltransferase (adenine-specific) activity"/>
    <property type="evidence" value="ECO:0007669"/>
    <property type="project" value="UniProtKB-EC"/>
</dbReference>
<dbReference type="PROSITE" id="PS00092">
    <property type="entry name" value="N6_MTASE"/>
    <property type="match status" value="1"/>
</dbReference>
<dbReference type="InterPro" id="IPR003356">
    <property type="entry name" value="DNA_methylase_A-5"/>
</dbReference>
<keyword evidence="5" id="KW-0949">S-adenosyl-L-methionine</keyword>
<evidence type="ECO:0000256" key="3">
    <source>
        <dbReference type="ARBA" id="ARBA00022603"/>
    </source>
</evidence>
<dbReference type="AlphaFoldDB" id="A0AB39M0S4"/>
<dbReference type="RefSeq" id="WP_369186545.1">
    <property type="nucleotide sequence ID" value="NZ_CP163431.1"/>
</dbReference>
<proteinExistence type="inferred from homology"/>
<dbReference type="GO" id="GO:0008170">
    <property type="term" value="F:N-methyltransferase activity"/>
    <property type="evidence" value="ECO:0007669"/>
    <property type="project" value="InterPro"/>
</dbReference>
<dbReference type="SUPFAM" id="SSF53335">
    <property type="entry name" value="S-adenosyl-L-methionine-dependent methyltransferases"/>
    <property type="match status" value="1"/>
</dbReference>
<evidence type="ECO:0000256" key="1">
    <source>
        <dbReference type="ARBA" id="ARBA00006594"/>
    </source>
</evidence>
<dbReference type="REBASE" id="856956">
    <property type="entry name" value="M.SspR08ORF4220P"/>
</dbReference>
<gene>
    <name evidence="10" type="ORF">AB5J58_04220</name>
</gene>
<dbReference type="InterPro" id="IPR022749">
    <property type="entry name" value="D12N6_MeTrfase_N"/>
</dbReference>
<dbReference type="InterPro" id="IPR051537">
    <property type="entry name" value="DNA_Adenine_Mtase"/>
</dbReference>
<dbReference type="PANTHER" id="PTHR42933">
    <property type="entry name" value="SLR6095 PROTEIN"/>
    <property type="match status" value="1"/>
</dbReference>
<dbReference type="GO" id="GO:0032259">
    <property type="term" value="P:methylation"/>
    <property type="evidence" value="ECO:0007669"/>
    <property type="project" value="UniProtKB-KW"/>
</dbReference>
<evidence type="ECO:0000259" key="8">
    <source>
        <dbReference type="Pfam" id="PF02384"/>
    </source>
</evidence>
<dbReference type="PRINTS" id="PR00507">
    <property type="entry name" value="N12N6MTFRASE"/>
</dbReference>
<comment type="similarity">
    <text evidence="1">Belongs to the N(4)/N(6)-methyltransferase family.</text>
</comment>
<evidence type="ECO:0000256" key="4">
    <source>
        <dbReference type="ARBA" id="ARBA00022679"/>
    </source>
</evidence>
<dbReference type="GO" id="GO:0003677">
    <property type="term" value="F:DNA binding"/>
    <property type="evidence" value="ECO:0007669"/>
    <property type="project" value="InterPro"/>
</dbReference>
<dbReference type="EC" id="2.1.1.72" evidence="2"/>
<comment type="catalytic activity">
    <reaction evidence="7">
        <text>a 2'-deoxyadenosine in DNA + S-adenosyl-L-methionine = an N(6)-methyl-2'-deoxyadenosine in DNA + S-adenosyl-L-homocysteine + H(+)</text>
        <dbReference type="Rhea" id="RHEA:15197"/>
        <dbReference type="Rhea" id="RHEA-COMP:12418"/>
        <dbReference type="Rhea" id="RHEA-COMP:12419"/>
        <dbReference type="ChEBI" id="CHEBI:15378"/>
        <dbReference type="ChEBI" id="CHEBI:57856"/>
        <dbReference type="ChEBI" id="CHEBI:59789"/>
        <dbReference type="ChEBI" id="CHEBI:90615"/>
        <dbReference type="ChEBI" id="CHEBI:90616"/>
        <dbReference type="EC" id="2.1.1.72"/>
    </reaction>
</comment>
<evidence type="ECO:0000256" key="6">
    <source>
        <dbReference type="ARBA" id="ARBA00022747"/>
    </source>
</evidence>